<feature type="chain" id="PRO_5046914712" evidence="1">
    <location>
        <begin position="18"/>
        <end position="383"/>
    </location>
</feature>
<protein>
    <submittedName>
        <fullName evidence="2">Uncharacterized protein</fullName>
    </submittedName>
</protein>
<dbReference type="EMBL" id="JAANYN010000002">
    <property type="protein sequence ID" value="NHE56617.1"/>
    <property type="molecule type" value="Genomic_DNA"/>
</dbReference>
<evidence type="ECO:0000313" key="3">
    <source>
        <dbReference type="Proteomes" id="UP000649799"/>
    </source>
</evidence>
<proteinExistence type="predicted"/>
<sequence length="383" mass="43087">MKQILFVLSLLSLPALAQDQSISFSPENNQINGGRPLPSEAPFYIQGNVPVGIKRVELKIFKSKKNENLADSYSWKAAYGDDPQNYEVFVAYPLRSSENYTLRFYYYSQADSNEMLALQDALHTNLEGYVNANFIANKRGISALTNPKAMLIHLDQVVLQGMQNYTHPLEQEFQGFSDMVKIKIEQFQEVKLKGARFNLLSKNPDPDNEGQAQYTAQLKKELIDLLHAEVDQYLRANLLMLVDIRELENYPTEKKPFYLPLNLGYAGTYFSGGFNNLDYGTSAFAGISVPLGNKSFTRFLGNASVSTGVFFSNMEDSNQTEISGPLVGRPVYVGLGYRIFRILRFNAGTVLTSSDVDANIENITLYPFIGFSVEFNLWLGLNK</sequence>
<comment type="caution">
    <text evidence="2">The sequence shown here is derived from an EMBL/GenBank/DDBJ whole genome shotgun (WGS) entry which is preliminary data.</text>
</comment>
<evidence type="ECO:0000313" key="2">
    <source>
        <dbReference type="EMBL" id="NHE56617.1"/>
    </source>
</evidence>
<dbReference type="RefSeq" id="WP_166144722.1">
    <property type="nucleotide sequence ID" value="NZ_JAANYN010000002.1"/>
</dbReference>
<feature type="signal peptide" evidence="1">
    <location>
        <begin position="1"/>
        <end position="17"/>
    </location>
</feature>
<gene>
    <name evidence="2" type="ORF">G9Q97_07295</name>
</gene>
<accession>A0ABX0H8T8</accession>
<name>A0ABX0H8T8_9BACT</name>
<reference evidence="2 3" key="1">
    <citation type="submission" date="2020-03" db="EMBL/GenBank/DDBJ databases">
        <title>Cyclobacterium plantarum sp. nov., a marine bacterium isolated from a coastal-marine wetland.</title>
        <authorList>
            <person name="Sanchez-Porro C."/>
            <person name="Ventosa A."/>
            <person name="Amoozegar M."/>
        </authorList>
    </citation>
    <scope>NUCLEOTIDE SEQUENCE [LARGE SCALE GENOMIC DNA]</scope>
    <source>
        <strain evidence="2 3">GBPx2</strain>
    </source>
</reference>
<organism evidence="2 3">
    <name type="scientific">Cyclobacterium plantarum</name>
    <dbReference type="NCBI Taxonomy" id="2716263"/>
    <lineage>
        <taxon>Bacteria</taxon>
        <taxon>Pseudomonadati</taxon>
        <taxon>Bacteroidota</taxon>
        <taxon>Cytophagia</taxon>
        <taxon>Cytophagales</taxon>
        <taxon>Cyclobacteriaceae</taxon>
        <taxon>Cyclobacterium</taxon>
    </lineage>
</organism>
<keyword evidence="3" id="KW-1185">Reference proteome</keyword>
<keyword evidence="1" id="KW-0732">Signal</keyword>
<dbReference type="Proteomes" id="UP000649799">
    <property type="component" value="Unassembled WGS sequence"/>
</dbReference>
<evidence type="ECO:0000256" key="1">
    <source>
        <dbReference type="SAM" id="SignalP"/>
    </source>
</evidence>